<dbReference type="KEGG" id="aym:YM304_31930"/>
<accession>A0A6C7E9W0</accession>
<dbReference type="Proteomes" id="UP000011863">
    <property type="component" value="Chromosome"/>
</dbReference>
<keyword evidence="1" id="KW-0812">Transmembrane</keyword>
<gene>
    <name evidence="2" type="ORF">YM304_31930</name>
</gene>
<dbReference type="EMBL" id="AP012057">
    <property type="protein sequence ID" value="BAN03507.1"/>
    <property type="molecule type" value="Genomic_DNA"/>
</dbReference>
<evidence type="ECO:0000313" key="2">
    <source>
        <dbReference type="EMBL" id="BAN03507.1"/>
    </source>
</evidence>
<protein>
    <submittedName>
        <fullName evidence="2">Uncharacterized protein</fullName>
    </submittedName>
</protein>
<proteinExistence type="predicted"/>
<keyword evidence="3" id="KW-1185">Reference proteome</keyword>
<keyword evidence="1" id="KW-1133">Transmembrane helix</keyword>
<name>A0A6C7E9W0_ILUCY</name>
<evidence type="ECO:0000313" key="3">
    <source>
        <dbReference type="Proteomes" id="UP000011863"/>
    </source>
</evidence>
<reference evidence="2 3" key="1">
    <citation type="journal article" date="2013" name="Int. J. Syst. Evol. Microbiol.">
        <title>Ilumatobacter nonamiense sp. nov. and Ilumatobacter coccineum sp. nov., isolated from seashore sand.</title>
        <authorList>
            <person name="Matsumoto A."/>
            <person name="Kasai H."/>
            <person name="Matsuo Y."/>
            <person name="Shizuri Y."/>
            <person name="Ichikawa N."/>
            <person name="Fujita N."/>
            <person name="Omura S."/>
            <person name="Takahashi Y."/>
        </authorList>
    </citation>
    <scope>NUCLEOTIDE SEQUENCE [LARGE SCALE GENOMIC DNA]</scope>
    <source>
        <strain evidence="3">NBRC 103263 / KCTC 29153 / YM16-304</strain>
    </source>
</reference>
<keyword evidence="1" id="KW-0472">Membrane</keyword>
<feature type="transmembrane region" description="Helical" evidence="1">
    <location>
        <begin position="61"/>
        <end position="83"/>
    </location>
</feature>
<evidence type="ECO:0000256" key="1">
    <source>
        <dbReference type="SAM" id="Phobius"/>
    </source>
</evidence>
<dbReference type="AlphaFoldDB" id="A0A6C7E9W0"/>
<organism evidence="2 3">
    <name type="scientific">Ilumatobacter coccineus (strain NBRC 103263 / KCTC 29153 / YM16-304)</name>
    <dbReference type="NCBI Taxonomy" id="1313172"/>
    <lineage>
        <taxon>Bacteria</taxon>
        <taxon>Bacillati</taxon>
        <taxon>Actinomycetota</taxon>
        <taxon>Acidimicrobiia</taxon>
        <taxon>Acidimicrobiales</taxon>
        <taxon>Ilumatobacteraceae</taxon>
        <taxon>Ilumatobacter</taxon>
    </lineage>
</organism>
<sequence>MMTIDAPNDHHRDLPRVAPVRRLAALRMVTLGLALTAVLATSLFGATSVSATAPDTSVDSAAGTMVFVLSIVAVLFIAAIIVWKAQKNRPR</sequence>